<feature type="transmembrane region" description="Helical" evidence="2">
    <location>
        <begin position="253"/>
        <end position="272"/>
    </location>
</feature>
<feature type="domain" description="Fatty acid desaturase" evidence="3">
    <location>
        <begin position="89"/>
        <end position="170"/>
    </location>
</feature>
<dbReference type="Pfam" id="PF00487">
    <property type="entry name" value="FA_desaturase"/>
    <property type="match status" value="2"/>
</dbReference>
<evidence type="ECO:0000259" key="3">
    <source>
        <dbReference type="Pfam" id="PF00487"/>
    </source>
</evidence>
<gene>
    <name evidence="4" type="ORF">MVEG_11810</name>
</gene>
<feature type="transmembrane region" description="Helical" evidence="2">
    <location>
        <begin position="278"/>
        <end position="300"/>
    </location>
</feature>
<reference evidence="4 5" key="1">
    <citation type="submission" date="2011-02" db="EMBL/GenBank/DDBJ databases">
        <title>The Genome Sequence of Mortierella verticillata NRRL 6337.</title>
        <authorList>
            <consortium name="The Broad Institute Genome Sequencing Platform"/>
            <person name="Russ C."/>
            <person name="Cuomo C."/>
            <person name="Burger G."/>
            <person name="Gray M.W."/>
            <person name="Holland P.W.H."/>
            <person name="King N."/>
            <person name="Lang F.B.F."/>
            <person name="Roger A.J."/>
            <person name="Ruiz-Trillo I."/>
            <person name="Young S.K."/>
            <person name="Zeng Q."/>
            <person name="Gargeya S."/>
            <person name="Alvarado L."/>
            <person name="Berlin A."/>
            <person name="Chapman S.B."/>
            <person name="Chen Z."/>
            <person name="Freedman E."/>
            <person name="Gellesch M."/>
            <person name="Goldberg J."/>
            <person name="Griggs A."/>
            <person name="Gujja S."/>
            <person name="Heilman E."/>
            <person name="Heiman D."/>
            <person name="Howarth C."/>
            <person name="Mehta T."/>
            <person name="Neiman D."/>
            <person name="Pearson M."/>
            <person name="Roberts A."/>
            <person name="Saif S."/>
            <person name="Shea T."/>
            <person name="Shenoy N."/>
            <person name="Sisk P."/>
            <person name="Stolte C."/>
            <person name="Sykes S."/>
            <person name="White J."/>
            <person name="Yandava C."/>
            <person name="Haas B."/>
            <person name="Nusbaum C."/>
            <person name="Birren B."/>
        </authorList>
    </citation>
    <scope>NUCLEOTIDE SEQUENCE [LARGE SCALE GENOMIC DNA]</scope>
    <source>
        <strain evidence="4 5">NRRL 6337</strain>
    </source>
</reference>
<organism evidence="4 5">
    <name type="scientific">Podila verticillata NRRL 6337</name>
    <dbReference type="NCBI Taxonomy" id="1069443"/>
    <lineage>
        <taxon>Eukaryota</taxon>
        <taxon>Fungi</taxon>
        <taxon>Fungi incertae sedis</taxon>
        <taxon>Mucoromycota</taxon>
        <taxon>Mortierellomycotina</taxon>
        <taxon>Mortierellomycetes</taxon>
        <taxon>Mortierellales</taxon>
        <taxon>Mortierellaceae</taxon>
        <taxon>Podila</taxon>
    </lineage>
</organism>
<keyword evidence="2" id="KW-0812">Transmembrane</keyword>
<dbReference type="EMBL" id="KN042433">
    <property type="protein sequence ID" value="KFH62171.1"/>
    <property type="molecule type" value="Genomic_DNA"/>
</dbReference>
<evidence type="ECO:0000256" key="1">
    <source>
        <dbReference type="SAM" id="MobiDB-lite"/>
    </source>
</evidence>
<accession>A0A086TJP4</accession>
<proteinExistence type="predicted"/>
<evidence type="ECO:0000313" key="4">
    <source>
        <dbReference type="EMBL" id="KFH62171.1"/>
    </source>
</evidence>
<feature type="transmembrane region" description="Helical" evidence="2">
    <location>
        <begin position="203"/>
        <end position="222"/>
    </location>
</feature>
<sequence>MAPPNVDSQVRQRIVGDEEVSPKALFERNYVPMDLTIKEIREAIPAHLFIRNTTKSIMYAVKDVVTVAFLMYCATFIDTLPSLTLRISAWVTYSIIQGTVMVGPFVLGHECGHGAFSDNRTINTLFGWVLHSAFLVPYHTFQIAHSKHHKGTGSMTKDVDYVPLTRSQRGLPPITLDEGTDSHDHEHHHHHHHDESILTDTPLYNLVSLVSFLVTGWPLYILGNIHGYEPPKWVVAHFQPVPPQYEPYQRRNIVFSNFGVALAASILVLLSIALGARTIFMCYAAPYLVMNVWLVCITYLQHTDPKVPHFRDNTWNFQRGAACSVDRSFGAVVNHLHHHISATHQCHHMFTQMPFYNAVEATKYLKAKLGKYYIYDETPIAIALYRNWRECKFVEDEGDILFYKK</sequence>
<dbReference type="GO" id="GO:0016491">
    <property type="term" value="F:oxidoreductase activity"/>
    <property type="evidence" value="ECO:0007669"/>
    <property type="project" value="InterPro"/>
</dbReference>
<dbReference type="AlphaFoldDB" id="A0A086TJP4"/>
<evidence type="ECO:0000313" key="5">
    <source>
        <dbReference type="Proteomes" id="UP000243308"/>
    </source>
</evidence>
<keyword evidence="5" id="KW-1185">Reference proteome</keyword>
<dbReference type="Proteomes" id="UP000243308">
    <property type="component" value="Unassembled WGS sequence"/>
</dbReference>
<dbReference type="InterPro" id="IPR005804">
    <property type="entry name" value="FA_desaturase_dom"/>
</dbReference>
<dbReference type="GO" id="GO:0006629">
    <property type="term" value="P:lipid metabolic process"/>
    <property type="evidence" value="ECO:0007669"/>
    <property type="project" value="InterPro"/>
</dbReference>
<evidence type="ECO:0000256" key="2">
    <source>
        <dbReference type="SAM" id="Phobius"/>
    </source>
</evidence>
<keyword evidence="2" id="KW-1133">Transmembrane helix</keyword>
<protein>
    <recommendedName>
        <fullName evidence="3">Fatty acid desaturase domain-containing protein</fullName>
    </recommendedName>
</protein>
<dbReference type="InterPro" id="IPR012171">
    <property type="entry name" value="Fatty_acid_desaturase"/>
</dbReference>
<dbReference type="PANTHER" id="PTHR32100">
    <property type="entry name" value="OMEGA-6 FATTY ACID DESATURASE, CHLOROPLASTIC"/>
    <property type="match status" value="1"/>
</dbReference>
<dbReference type="OrthoDB" id="1461976at2759"/>
<dbReference type="CDD" id="cd03507">
    <property type="entry name" value="Delta12-FADS-like"/>
    <property type="match status" value="1"/>
</dbReference>
<feature type="domain" description="Fatty acid desaturase" evidence="3">
    <location>
        <begin position="183"/>
        <end position="375"/>
    </location>
</feature>
<keyword evidence="2" id="KW-0472">Membrane</keyword>
<name>A0A086TJP4_9FUNG</name>
<feature type="region of interest" description="Disordered" evidence="1">
    <location>
        <begin position="173"/>
        <end position="194"/>
    </location>
</feature>